<dbReference type="eggNOG" id="KOG1515">
    <property type="taxonomic scope" value="Eukaryota"/>
</dbReference>
<evidence type="ECO:0000256" key="1">
    <source>
        <dbReference type="ARBA" id="ARBA00022801"/>
    </source>
</evidence>
<evidence type="ECO:0000259" key="2">
    <source>
        <dbReference type="Pfam" id="PF07859"/>
    </source>
</evidence>
<organism evidence="3 4">
    <name type="scientific">Capronia epimyces CBS 606.96</name>
    <dbReference type="NCBI Taxonomy" id="1182542"/>
    <lineage>
        <taxon>Eukaryota</taxon>
        <taxon>Fungi</taxon>
        <taxon>Dikarya</taxon>
        <taxon>Ascomycota</taxon>
        <taxon>Pezizomycotina</taxon>
        <taxon>Eurotiomycetes</taxon>
        <taxon>Chaetothyriomycetidae</taxon>
        <taxon>Chaetothyriales</taxon>
        <taxon>Herpotrichiellaceae</taxon>
        <taxon>Capronia</taxon>
    </lineage>
</organism>
<dbReference type="AlphaFoldDB" id="W9YP39"/>
<proteinExistence type="predicted"/>
<dbReference type="Proteomes" id="UP000019478">
    <property type="component" value="Unassembled WGS sequence"/>
</dbReference>
<dbReference type="Gene3D" id="3.40.50.1820">
    <property type="entry name" value="alpha/beta hydrolase"/>
    <property type="match status" value="1"/>
</dbReference>
<keyword evidence="1" id="KW-0378">Hydrolase</keyword>
<dbReference type="STRING" id="1182542.W9YP39"/>
<sequence length="322" mass="34596">MPLSVDPDFQTAWGPIASAMASVPKVAVHDVATKRARFDAAMPAFVSLIPDSPDVETAVFQVDSYDGAKISVHGFTKKSVDALSPGPAILHVHGGGMIVGSVGSFERTLAIEVQQTGIPLYSVEYRLAPEAKDTSLVQDCYAALVWLGQNAKQLNIDPTRIAILGESAGGGIAAGVALMARDQNLQPPLAKQILTYPMLDDRNLTPNPALAQLASWTYDDNITGWTALLGEKAGNLNADVSYYAAPARAKSLAGLPPTFIYVGELDIFRDEDIAYAQRLAAENISVEFHLFPGVPHAFELYCPDTRTAKTALELRRRALQSF</sequence>
<dbReference type="InterPro" id="IPR013094">
    <property type="entry name" value="AB_hydrolase_3"/>
</dbReference>
<feature type="domain" description="Alpha/beta hydrolase fold-3" evidence="2">
    <location>
        <begin position="89"/>
        <end position="299"/>
    </location>
</feature>
<keyword evidence="4" id="KW-1185">Reference proteome</keyword>
<dbReference type="InterPro" id="IPR029058">
    <property type="entry name" value="AB_hydrolase_fold"/>
</dbReference>
<dbReference type="HOGENOM" id="CLU_012494_6_1_1"/>
<dbReference type="OrthoDB" id="433474at2759"/>
<evidence type="ECO:0000313" key="3">
    <source>
        <dbReference type="EMBL" id="EXJ84029.1"/>
    </source>
</evidence>
<evidence type="ECO:0000313" key="4">
    <source>
        <dbReference type="Proteomes" id="UP000019478"/>
    </source>
</evidence>
<dbReference type="GO" id="GO:0016787">
    <property type="term" value="F:hydrolase activity"/>
    <property type="evidence" value="ECO:0007669"/>
    <property type="project" value="UniProtKB-KW"/>
</dbReference>
<dbReference type="Pfam" id="PF07859">
    <property type="entry name" value="Abhydrolase_3"/>
    <property type="match status" value="1"/>
</dbReference>
<dbReference type="RefSeq" id="XP_007733014.1">
    <property type="nucleotide sequence ID" value="XM_007734824.1"/>
</dbReference>
<accession>W9YP39</accession>
<dbReference type="PANTHER" id="PTHR48081:SF8">
    <property type="entry name" value="ALPHA_BETA HYDROLASE FOLD-3 DOMAIN-CONTAINING PROTEIN-RELATED"/>
    <property type="match status" value="1"/>
</dbReference>
<comment type="caution">
    <text evidence="3">The sequence shown here is derived from an EMBL/GenBank/DDBJ whole genome shotgun (WGS) entry which is preliminary data.</text>
</comment>
<name>W9YP39_9EURO</name>
<gene>
    <name evidence="3" type="ORF">A1O3_04696</name>
</gene>
<dbReference type="GeneID" id="19168814"/>
<dbReference type="SUPFAM" id="SSF53474">
    <property type="entry name" value="alpha/beta-Hydrolases"/>
    <property type="match status" value="1"/>
</dbReference>
<protein>
    <recommendedName>
        <fullName evidence="2">Alpha/beta hydrolase fold-3 domain-containing protein</fullName>
    </recommendedName>
</protein>
<dbReference type="PANTHER" id="PTHR48081">
    <property type="entry name" value="AB HYDROLASE SUPERFAMILY PROTEIN C4A8.06C"/>
    <property type="match status" value="1"/>
</dbReference>
<reference evidence="3 4" key="1">
    <citation type="submission" date="2013-03" db="EMBL/GenBank/DDBJ databases">
        <title>The Genome Sequence of Capronia epimyces CBS 606.96.</title>
        <authorList>
            <consortium name="The Broad Institute Genomics Platform"/>
            <person name="Cuomo C."/>
            <person name="de Hoog S."/>
            <person name="Gorbushina A."/>
            <person name="Walker B."/>
            <person name="Young S.K."/>
            <person name="Zeng Q."/>
            <person name="Gargeya S."/>
            <person name="Fitzgerald M."/>
            <person name="Haas B."/>
            <person name="Abouelleil A."/>
            <person name="Allen A.W."/>
            <person name="Alvarado L."/>
            <person name="Arachchi H.M."/>
            <person name="Berlin A.M."/>
            <person name="Chapman S.B."/>
            <person name="Gainer-Dewar J."/>
            <person name="Goldberg J."/>
            <person name="Griggs A."/>
            <person name="Gujja S."/>
            <person name="Hansen M."/>
            <person name="Howarth C."/>
            <person name="Imamovic A."/>
            <person name="Ireland A."/>
            <person name="Larimer J."/>
            <person name="McCowan C."/>
            <person name="Murphy C."/>
            <person name="Pearson M."/>
            <person name="Poon T.W."/>
            <person name="Priest M."/>
            <person name="Roberts A."/>
            <person name="Saif S."/>
            <person name="Shea T."/>
            <person name="Sisk P."/>
            <person name="Sykes S."/>
            <person name="Wortman J."/>
            <person name="Nusbaum C."/>
            <person name="Birren B."/>
        </authorList>
    </citation>
    <scope>NUCLEOTIDE SEQUENCE [LARGE SCALE GENOMIC DNA]</scope>
    <source>
        <strain evidence="3 4">CBS 606.96</strain>
    </source>
</reference>
<dbReference type="InterPro" id="IPR050300">
    <property type="entry name" value="GDXG_lipolytic_enzyme"/>
</dbReference>
<dbReference type="EMBL" id="AMGY01000004">
    <property type="protein sequence ID" value="EXJ84029.1"/>
    <property type="molecule type" value="Genomic_DNA"/>
</dbReference>